<sequence>MELVRYIHLNHVRAGIVKGLKELDKYPYCGHSFILGKQKNDWQDIEYVLGFFDENISTARPQYRLFVHKGIAQGRRPDLIGGGLIRSYGG</sequence>
<gene>
    <name evidence="1" type="ORF">S01H1_18467</name>
</gene>
<name>X0SY09_9ZZZZ</name>
<reference evidence="1" key="1">
    <citation type="journal article" date="2014" name="Front. Microbiol.">
        <title>High frequency of phylogenetically diverse reductive dehalogenase-homologous genes in deep subseafloor sedimentary metagenomes.</title>
        <authorList>
            <person name="Kawai M."/>
            <person name="Futagami T."/>
            <person name="Toyoda A."/>
            <person name="Takaki Y."/>
            <person name="Nishi S."/>
            <person name="Hori S."/>
            <person name="Arai W."/>
            <person name="Tsubouchi T."/>
            <person name="Morono Y."/>
            <person name="Uchiyama I."/>
            <person name="Ito T."/>
            <person name="Fujiyama A."/>
            <person name="Inagaki F."/>
            <person name="Takami H."/>
        </authorList>
    </citation>
    <scope>NUCLEOTIDE SEQUENCE</scope>
    <source>
        <strain evidence="1">Expedition CK06-06</strain>
    </source>
</reference>
<dbReference type="EMBL" id="BARS01009877">
    <property type="protein sequence ID" value="GAF80817.1"/>
    <property type="molecule type" value="Genomic_DNA"/>
</dbReference>
<dbReference type="AlphaFoldDB" id="X0SY09"/>
<organism evidence="1">
    <name type="scientific">marine sediment metagenome</name>
    <dbReference type="NCBI Taxonomy" id="412755"/>
    <lineage>
        <taxon>unclassified sequences</taxon>
        <taxon>metagenomes</taxon>
        <taxon>ecological metagenomes</taxon>
    </lineage>
</organism>
<evidence type="ECO:0008006" key="2">
    <source>
        <dbReference type="Google" id="ProtNLM"/>
    </source>
</evidence>
<accession>X0SY09</accession>
<comment type="caution">
    <text evidence="1">The sequence shown here is derived from an EMBL/GenBank/DDBJ whole genome shotgun (WGS) entry which is preliminary data.</text>
</comment>
<protein>
    <recommendedName>
        <fullName evidence="2">Transposase</fullName>
    </recommendedName>
</protein>
<proteinExistence type="predicted"/>
<feature type="non-terminal residue" evidence="1">
    <location>
        <position position="90"/>
    </location>
</feature>
<evidence type="ECO:0000313" key="1">
    <source>
        <dbReference type="EMBL" id="GAF80817.1"/>
    </source>
</evidence>